<evidence type="ECO:0000256" key="1">
    <source>
        <dbReference type="SAM" id="Coils"/>
    </source>
</evidence>
<feature type="compositionally biased region" description="Basic and acidic residues" evidence="2">
    <location>
        <begin position="208"/>
        <end position="256"/>
    </location>
</feature>
<organism evidence="3 4">
    <name type="scientific">Pararhodobacter zhoushanensis</name>
    <dbReference type="NCBI Taxonomy" id="2479545"/>
    <lineage>
        <taxon>Bacteria</taxon>
        <taxon>Pseudomonadati</taxon>
        <taxon>Pseudomonadota</taxon>
        <taxon>Alphaproteobacteria</taxon>
        <taxon>Rhodobacterales</taxon>
        <taxon>Paracoccaceae</taxon>
        <taxon>Pararhodobacter</taxon>
    </lineage>
</organism>
<evidence type="ECO:0000313" key="3">
    <source>
        <dbReference type="EMBL" id="MCW1933919.1"/>
    </source>
</evidence>
<feature type="coiled-coil region" evidence="1">
    <location>
        <begin position="340"/>
        <end position="406"/>
    </location>
</feature>
<feature type="region of interest" description="Disordered" evidence="2">
    <location>
        <begin position="206"/>
        <end position="256"/>
    </location>
</feature>
<evidence type="ECO:0000256" key="2">
    <source>
        <dbReference type="SAM" id="MobiDB-lite"/>
    </source>
</evidence>
<protein>
    <submittedName>
        <fullName evidence="3">Uncharacterized protein</fullName>
    </submittedName>
</protein>
<proteinExistence type="predicted"/>
<dbReference type="Proteomes" id="UP001208938">
    <property type="component" value="Unassembled WGS sequence"/>
</dbReference>
<name>A0ABT3H290_9RHOB</name>
<dbReference type="RefSeq" id="WP_264506787.1">
    <property type="nucleotide sequence ID" value="NZ_JAPDFL010000001.1"/>
</dbReference>
<dbReference type="EMBL" id="JAPDFL010000001">
    <property type="protein sequence ID" value="MCW1933919.1"/>
    <property type="molecule type" value="Genomic_DNA"/>
</dbReference>
<accession>A0ABT3H290</accession>
<reference evidence="3 4" key="1">
    <citation type="submission" date="2022-10" db="EMBL/GenBank/DDBJ databases">
        <title>Pararhodobacter sp. nov., isolated from marine algae.</title>
        <authorList>
            <person name="Choi B.J."/>
            <person name="Kim J.M."/>
            <person name="Lee J.K."/>
            <person name="Choi D.G."/>
            <person name="Jeon C.O."/>
        </authorList>
    </citation>
    <scope>NUCLEOTIDE SEQUENCE [LARGE SCALE GENOMIC DNA]</scope>
    <source>
        <strain evidence="3 4">ZQ420</strain>
    </source>
</reference>
<comment type="caution">
    <text evidence="3">The sequence shown here is derived from an EMBL/GenBank/DDBJ whole genome shotgun (WGS) entry which is preliminary data.</text>
</comment>
<keyword evidence="4" id="KW-1185">Reference proteome</keyword>
<evidence type="ECO:0000313" key="4">
    <source>
        <dbReference type="Proteomes" id="UP001208938"/>
    </source>
</evidence>
<sequence>MKRTRSDTPTSAQPAVFFLDTPGRATLTRICDALGPGTRQATSLDGALDKDGPVLVVTLNPVDSLALALSTNQDTAQACQDWLATRRDLAARLRKARRRLTLIDLSSLAQPEATALWSEIAHRCGLGGPAAAPAIDPPALPDAVFRAAAQALLQSDETVTALIDELAACTLAPSTPTDTLNTVVSALTQQRALEAQIRHLQATVARQTEADRSIRDSHDQARSEIGQLKKDSAGQRAALERAREEQRQSAADLEGKSRALGDAMAQSDLLTQQLLQLETALVQASRDSDQARDRVTALEKALAQHRKELTLHAERDQQLQADAARHRAQVTALTDRLADRLMLKATNEALERALVEAQDSERRRIALLSAQLLADSAAAQVSADALAATQADRDSLRDRCRELSDELTRVYGSASWRVTGLARAARHHLGPKSPDAKG</sequence>
<keyword evidence="1" id="KW-0175">Coiled coil</keyword>
<gene>
    <name evidence="3" type="ORF">OKW52_17065</name>
</gene>